<sequence length="346" mass="38741">MASPPATPPRGLHPLNLGDIIDNGRYLLTRKLASGPSSTVWLATREWSSSFKMTQRYATNKLSIAPEYVTVKIMDADVSKTSTELAMLKHLSSVAGREPVFLHIPRLLEHFELESPNSTHQCLVFGVMSTTAASLVKDLLVEKLTVIPVDLRPGEELPVEELPKNQPKITFPAAAPPPDTITPISLRALELLLTLPISTIIDIWSLGCLVYEFLTGEALFTVTVYGDDRKSQDRADNYLLDHIYGISSELPNFIRKAWPRYSKWSYAEPNHLLPKQEGHYRQDDPCMHESLETRFARAKHPGIDDNQAAAICQLIRKMLAYDPAERPTAEELLKCPWFGTAAIDIE</sequence>
<keyword evidence="6" id="KW-0067">ATP-binding</keyword>
<dbReference type="SUPFAM" id="SSF56112">
    <property type="entry name" value="Protein kinase-like (PK-like)"/>
    <property type="match status" value="1"/>
</dbReference>
<evidence type="ECO:0000256" key="1">
    <source>
        <dbReference type="ARBA" id="ARBA00012513"/>
    </source>
</evidence>
<dbReference type="GO" id="GO:0050684">
    <property type="term" value="P:regulation of mRNA processing"/>
    <property type="evidence" value="ECO:0007669"/>
    <property type="project" value="TreeGrafter"/>
</dbReference>
<keyword evidence="11" id="KW-1185">Reference proteome</keyword>
<reference evidence="10 11" key="1">
    <citation type="journal article" date="2017" name="Genome Announc.">
        <title>Genome sequence of the saprophytic ascomycete Epicoccum nigrum ICMP 19927 strain isolated from New Zealand.</title>
        <authorList>
            <person name="Fokin M."/>
            <person name="Fleetwood D."/>
            <person name="Weir B.S."/>
            <person name="Villas-Boas S.G."/>
        </authorList>
    </citation>
    <scope>NUCLEOTIDE SEQUENCE [LARGE SCALE GENOMIC DNA]</scope>
    <source>
        <strain evidence="10 11">ICMP 19927</strain>
    </source>
</reference>
<dbReference type="SMART" id="SM00220">
    <property type="entry name" value="S_TKc"/>
    <property type="match status" value="1"/>
</dbReference>
<evidence type="ECO:0000256" key="2">
    <source>
        <dbReference type="ARBA" id="ARBA00022527"/>
    </source>
</evidence>
<comment type="catalytic activity">
    <reaction evidence="7">
        <text>L-threonyl-[protein] + ATP = O-phospho-L-threonyl-[protein] + ADP + H(+)</text>
        <dbReference type="Rhea" id="RHEA:46608"/>
        <dbReference type="Rhea" id="RHEA-COMP:11060"/>
        <dbReference type="Rhea" id="RHEA-COMP:11605"/>
        <dbReference type="ChEBI" id="CHEBI:15378"/>
        <dbReference type="ChEBI" id="CHEBI:30013"/>
        <dbReference type="ChEBI" id="CHEBI:30616"/>
        <dbReference type="ChEBI" id="CHEBI:61977"/>
        <dbReference type="ChEBI" id="CHEBI:456216"/>
        <dbReference type="EC" id="2.7.11.1"/>
    </reaction>
</comment>
<keyword evidence="2" id="KW-0723">Serine/threonine-protein kinase</keyword>
<evidence type="ECO:0000313" key="11">
    <source>
        <dbReference type="Proteomes" id="UP000193240"/>
    </source>
</evidence>
<dbReference type="EMBL" id="KZ107851">
    <property type="protein sequence ID" value="OSS46551.1"/>
    <property type="molecule type" value="Genomic_DNA"/>
</dbReference>
<evidence type="ECO:0000256" key="3">
    <source>
        <dbReference type="ARBA" id="ARBA00022679"/>
    </source>
</evidence>
<gene>
    <name evidence="10" type="ORF">B5807_08407</name>
</gene>
<evidence type="ECO:0000313" key="10">
    <source>
        <dbReference type="EMBL" id="OSS46551.1"/>
    </source>
</evidence>
<evidence type="ECO:0000256" key="6">
    <source>
        <dbReference type="ARBA" id="ARBA00022840"/>
    </source>
</evidence>
<accession>A0A1Y2LRP8</accession>
<keyword evidence="4" id="KW-0547">Nucleotide-binding</keyword>
<dbReference type="AlphaFoldDB" id="A0A1Y2LRP8"/>
<dbReference type="STRING" id="105696.A0A1Y2LRP8"/>
<dbReference type="GO" id="GO:0005524">
    <property type="term" value="F:ATP binding"/>
    <property type="evidence" value="ECO:0007669"/>
    <property type="project" value="UniProtKB-KW"/>
</dbReference>
<comment type="catalytic activity">
    <reaction evidence="8">
        <text>L-seryl-[protein] + ATP = O-phospho-L-seryl-[protein] + ADP + H(+)</text>
        <dbReference type="Rhea" id="RHEA:17989"/>
        <dbReference type="Rhea" id="RHEA-COMP:9863"/>
        <dbReference type="Rhea" id="RHEA-COMP:11604"/>
        <dbReference type="ChEBI" id="CHEBI:15378"/>
        <dbReference type="ChEBI" id="CHEBI:29999"/>
        <dbReference type="ChEBI" id="CHEBI:30616"/>
        <dbReference type="ChEBI" id="CHEBI:83421"/>
        <dbReference type="ChEBI" id="CHEBI:456216"/>
        <dbReference type="EC" id="2.7.11.1"/>
    </reaction>
</comment>
<evidence type="ECO:0000256" key="8">
    <source>
        <dbReference type="ARBA" id="ARBA00048679"/>
    </source>
</evidence>
<dbReference type="PANTHER" id="PTHR47634:SF9">
    <property type="entry name" value="PROTEIN KINASE DOMAIN-CONTAINING PROTEIN-RELATED"/>
    <property type="match status" value="1"/>
</dbReference>
<evidence type="ECO:0000256" key="4">
    <source>
        <dbReference type="ARBA" id="ARBA00022741"/>
    </source>
</evidence>
<dbReference type="GO" id="GO:0000245">
    <property type="term" value="P:spliceosomal complex assembly"/>
    <property type="evidence" value="ECO:0007669"/>
    <property type="project" value="TreeGrafter"/>
</dbReference>
<dbReference type="GO" id="GO:0004674">
    <property type="term" value="F:protein serine/threonine kinase activity"/>
    <property type="evidence" value="ECO:0007669"/>
    <property type="project" value="UniProtKB-KW"/>
</dbReference>
<dbReference type="InParanoid" id="A0A1Y2LRP8"/>
<evidence type="ECO:0000259" key="9">
    <source>
        <dbReference type="PROSITE" id="PS50011"/>
    </source>
</evidence>
<dbReference type="InterPro" id="IPR000719">
    <property type="entry name" value="Prot_kinase_dom"/>
</dbReference>
<dbReference type="Gene3D" id="1.10.510.10">
    <property type="entry name" value="Transferase(Phosphotransferase) domain 1"/>
    <property type="match status" value="1"/>
</dbReference>
<evidence type="ECO:0000256" key="5">
    <source>
        <dbReference type="ARBA" id="ARBA00022777"/>
    </source>
</evidence>
<dbReference type="PANTHER" id="PTHR47634">
    <property type="entry name" value="PROTEIN KINASE DOMAIN-CONTAINING PROTEIN-RELATED"/>
    <property type="match status" value="1"/>
</dbReference>
<dbReference type="OMA" id="IPCSEME"/>
<dbReference type="EC" id="2.7.11.1" evidence="1"/>
<keyword evidence="3" id="KW-0808">Transferase</keyword>
<keyword evidence="5" id="KW-0418">Kinase</keyword>
<dbReference type="Proteomes" id="UP000193240">
    <property type="component" value="Unassembled WGS sequence"/>
</dbReference>
<protein>
    <recommendedName>
        <fullName evidence="1">non-specific serine/threonine protein kinase</fullName>
        <ecNumber evidence="1">2.7.11.1</ecNumber>
    </recommendedName>
</protein>
<name>A0A1Y2LRP8_EPING</name>
<dbReference type="Pfam" id="PF00069">
    <property type="entry name" value="Pkinase"/>
    <property type="match status" value="1"/>
</dbReference>
<dbReference type="InterPro" id="IPR051334">
    <property type="entry name" value="SRPK"/>
</dbReference>
<organism evidence="10 11">
    <name type="scientific">Epicoccum nigrum</name>
    <name type="common">Soil fungus</name>
    <name type="synonym">Epicoccum purpurascens</name>
    <dbReference type="NCBI Taxonomy" id="105696"/>
    <lineage>
        <taxon>Eukaryota</taxon>
        <taxon>Fungi</taxon>
        <taxon>Dikarya</taxon>
        <taxon>Ascomycota</taxon>
        <taxon>Pezizomycotina</taxon>
        <taxon>Dothideomycetes</taxon>
        <taxon>Pleosporomycetidae</taxon>
        <taxon>Pleosporales</taxon>
        <taxon>Pleosporineae</taxon>
        <taxon>Didymellaceae</taxon>
        <taxon>Epicoccum</taxon>
    </lineage>
</organism>
<evidence type="ECO:0000256" key="7">
    <source>
        <dbReference type="ARBA" id="ARBA00047899"/>
    </source>
</evidence>
<feature type="domain" description="Protein kinase" evidence="9">
    <location>
        <begin position="26"/>
        <end position="338"/>
    </location>
</feature>
<proteinExistence type="predicted"/>
<dbReference type="InterPro" id="IPR011009">
    <property type="entry name" value="Kinase-like_dom_sf"/>
</dbReference>
<dbReference type="Gene3D" id="3.30.200.20">
    <property type="entry name" value="Phosphorylase Kinase, domain 1"/>
    <property type="match status" value="1"/>
</dbReference>
<dbReference type="PROSITE" id="PS50011">
    <property type="entry name" value="PROTEIN_KINASE_DOM"/>
    <property type="match status" value="1"/>
</dbReference>